<evidence type="ECO:0000256" key="18">
    <source>
        <dbReference type="ARBA" id="ARBA00029893"/>
    </source>
</evidence>
<dbReference type="Proteomes" id="UP000245720">
    <property type="component" value="Unassembled WGS sequence"/>
</dbReference>
<keyword evidence="11 24" id="KW-0812">Transmembrane</keyword>
<feature type="transmembrane region" description="Helical" evidence="24">
    <location>
        <begin position="202"/>
        <end position="224"/>
    </location>
</feature>
<keyword evidence="10 25" id="KW-0808">Transferase</keyword>
<evidence type="ECO:0000256" key="17">
    <source>
        <dbReference type="ARBA" id="ARBA00023264"/>
    </source>
</evidence>
<dbReference type="Pfam" id="PF01148">
    <property type="entry name" value="CTP_transf_1"/>
    <property type="match status" value="1"/>
</dbReference>
<evidence type="ECO:0000256" key="21">
    <source>
        <dbReference type="ARBA" id="ARBA00032396"/>
    </source>
</evidence>
<gene>
    <name evidence="25" type="ORF">IE37_00338</name>
</gene>
<feature type="transmembrane region" description="Helical" evidence="24">
    <location>
        <begin position="52"/>
        <end position="71"/>
    </location>
</feature>
<comment type="pathway">
    <text evidence="3">Phospholipid metabolism; CDP-diacylglycerol biosynthesis; CDP-diacylglycerol from sn-glycerol 3-phosphate: step 3/3.</text>
</comment>
<evidence type="ECO:0000256" key="12">
    <source>
        <dbReference type="ARBA" id="ARBA00022695"/>
    </source>
</evidence>
<evidence type="ECO:0000256" key="2">
    <source>
        <dbReference type="ARBA" id="ARBA00004651"/>
    </source>
</evidence>
<evidence type="ECO:0000256" key="14">
    <source>
        <dbReference type="ARBA" id="ARBA00023098"/>
    </source>
</evidence>
<keyword evidence="16" id="KW-0594">Phospholipid biosynthesis</keyword>
<dbReference type="EMBL" id="QGDI01000001">
    <property type="protein sequence ID" value="PWJ15440.1"/>
    <property type="molecule type" value="Genomic_DNA"/>
</dbReference>
<dbReference type="PANTHER" id="PTHR46382:SF1">
    <property type="entry name" value="PHOSPHATIDATE CYTIDYLYLTRANSFERASE"/>
    <property type="match status" value="1"/>
</dbReference>
<keyword evidence="9" id="KW-0444">Lipid biosynthesis</keyword>
<dbReference type="GO" id="GO:0005886">
    <property type="term" value="C:plasma membrane"/>
    <property type="evidence" value="ECO:0007669"/>
    <property type="project" value="UniProtKB-SubCell"/>
</dbReference>
<evidence type="ECO:0000256" key="9">
    <source>
        <dbReference type="ARBA" id="ARBA00022516"/>
    </source>
</evidence>
<evidence type="ECO:0000256" key="5">
    <source>
        <dbReference type="ARBA" id="ARBA00010185"/>
    </source>
</evidence>
<comment type="subcellular location">
    <subcellularLocation>
        <location evidence="2">Cell membrane</location>
        <topology evidence="2">Multi-pass membrane protein</topology>
    </subcellularLocation>
</comment>
<evidence type="ECO:0000256" key="22">
    <source>
        <dbReference type="ARBA" id="ARBA00032743"/>
    </source>
</evidence>
<reference evidence="25 26" key="1">
    <citation type="submission" date="2018-05" db="EMBL/GenBank/DDBJ databases">
        <title>The Hungate 1000. A catalogue of reference genomes from the rumen microbiome.</title>
        <authorList>
            <person name="Kelly W."/>
        </authorList>
    </citation>
    <scope>NUCLEOTIDE SEQUENCE [LARGE SCALE GENOMIC DNA]</scope>
    <source>
        <strain evidence="25 26">SAb67</strain>
    </source>
</reference>
<evidence type="ECO:0000256" key="19">
    <source>
        <dbReference type="ARBA" id="ARBA00031825"/>
    </source>
</evidence>
<evidence type="ECO:0000256" key="4">
    <source>
        <dbReference type="ARBA" id="ARBA00005189"/>
    </source>
</evidence>
<keyword evidence="14" id="KW-0443">Lipid metabolism</keyword>
<evidence type="ECO:0000256" key="20">
    <source>
        <dbReference type="ARBA" id="ARBA00032253"/>
    </source>
</evidence>
<comment type="similarity">
    <text evidence="5">Belongs to the CDS family.</text>
</comment>
<evidence type="ECO:0000313" key="26">
    <source>
        <dbReference type="Proteomes" id="UP000245720"/>
    </source>
</evidence>
<evidence type="ECO:0000256" key="16">
    <source>
        <dbReference type="ARBA" id="ARBA00023209"/>
    </source>
</evidence>
<comment type="catalytic activity">
    <reaction evidence="1">
        <text>a 1,2-diacyl-sn-glycero-3-phosphate + CTP + H(+) = a CDP-1,2-diacyl-sn-glycerol + diphosphate</text>
        <dbReference type="Rhea" id="RHEA:16229"/>
        <dbReference type="ChEBI" id="CHEBI:15378"/>
        <dbReference type="ChEBI" id="CHEBI:33019"/>
        <dbReference type="ChEBI" id="CHEBI:37563"/>
        <dbReference type="ChEBI" id="CHEBI:58332"/>
        <dbReference type="ChEBI" id="CHEBI:58608"/>
        <dbReference type="EC" id="2.7.7.41"/>
    </reaction>
</comment>
<evidence type="ECO:0000256" key="11">
    <source>
        <dbReference type="ARBA" id="ARBA00022692"/>
    </source>
</evidence>
<feature type="transmembrane region" description="Helical" evidence="24">
    <location>
        <begin position="127"/>
        <end position="146"/>
    </location>
</feature>
<dbReference type="GO" id="GO:0016024">
    <property type="term" value="P:CDP-diacylglycerol biosynthetic process"/>
    <property type="evidence" value="ECO:0007669"/>
    <property type="project" value="TreeGrafter"/>
</dbReference>
<feature type="transmembrane region" description="Helical" evidence="24">
    <location>
        <begin position="12"/>
        <end position="40"/>
    </location>
</feature>
<accession>A0A315Y488</accession>
<keyword evidence="17" id="KW-1208">Phospholipid metabolism</keyword>
<dbReference type="GO" id="GO:0004605">
    <property type="term" value="F:phosphatidate cytidylyltransferase activity"/>
    <property type="evidence" value="ECO:0007669"/>
    <property type="project" value="UniProtKB-EC"/>
</dbReference>
<comment type="caution">
    <text evidence="25">The sequence shown here is derived from an EMBL/GenBank/DDBJ whole genome shotgun (WGS) entry which is preliminary data.</text>
</comment>
<comment type="pathway">
    <text evidence="4">Lipid metabolism.</text>
</comment>
<dbReference type="EC" id="2.7.7.41" evidence="6"/>
<evidence type="ECO:0000256" key="24">
    <source>
        <dbReference type="SAM" id="Phobius"/>
    </source>
</evidence>
<dbReference type="PANTHER" id="PTHR46382">
    <property type="entry name" value="PHOSPHATIDATE CYTIDYLYLTRANSFERASE"/>
    <property type="match status" value="1"/>
</dbReference>
<sequence>MLTRIISGAVGVVLLGAVLFFHDTIVLPIAVAAIIAVMLFELLRAVKLHKCLPILIAAEACGIAVPILYHISHEVKDFHYFIRSFKTIDPPDDHYHIILFCIVLAAAFVIFVTWLRKHKEIRYEQVFFVLAVMILVPQAMTTMIRIERSWQMTDDMLSSGLFLLIMGLCGAWIADTGAYFTGVAIGKHKLCPEISPKKTIEGLVGGILTTAIVYTVAFSVYYGFTAKRAVIAFVTGAVCAVIGTVGDLSASMVKRQIGFKDYGKIMPGHGGLMDRFDSVLFVLPTFYAFIALFGVQ</sequence>
<proteinExistence type="inferred from homology"/>
<name>A0A315Y488_RUMFL</name>
<evidence type="ECO:0000256" key="10">
    <source>
        <dbReference type="ARBA" id="ARBA00022679"/>
    </source>
</evidence>
<evidence type="ECO:0000256" key="6">
    <source>
        <dbReference type="ARBA" id="ARBA00012487"/>
    </source>
</evidence>
<evidence type="ECO:0000256" key="15">
    <source>
        <dbReference type="ARBA" id="ARBA00023136"/>
    </source>
</evidence>
<evidence type="ECO:0000256" key="8">
    <source>
        <dbReference type="ARBA" id="ARBA00022475"/>
    </source>
</evidence>
<dbReference type="RefSeq" id="WP_109725236.1">
    <property type="nucleotide sequence ID" value="NZ_QGDI01000001.1"/>
</dbReference>
<protein>
    <recommendedName>
        <fullName evidence="7">Phosphatidate cytidylyltransferase</fullName>
        <ecNumber evidence="6">2.7.7.41</ecNumber>
    </recommendedName>
    <alternativeName>
        <fullName evidence="20">CDP-DAG synthase</fullName>
    </alternativeName>
    <alternativeName>
        <fullName evidence="22">CDP-DG synthase</fullName>
    </alternativeName>
    <alternativeName>
        <fullName evidence="18">CDP-diacylglycerol synthase</fullName>
    </alternativeName>
    <alternativeName>
        <fullName evidence="21">CDP-diglyceride pyrophosphorylase</fullName>
    </alternativeName>
    <alternativeName>
        <fullName evidence="23">CDP-diglyceride synthase</fullName>
    </alternativeName>
    <alternativeName>
        <fullName evidence="19">CTP:phosphatidate cytidylyltransferase</fullName>
    </alternativeName>
</protein>
<feature type="transmembrane region" description="Helical" evidence="24">
    <location>
        <begin position="95"/>
        <end position="115"/>
    </location>
</feature>
<keyword evidence="13 24" id="KW-1133">Transmembrane helix</keyword>
<dbReference type="STRING" id="1265.SAMN02910280_1891"/>
<evidence type="ECO:0000256" key="1">
    <source>
        <dbReference type="ARBA" id="ARBA00001698"/>
    </source>
</evidence>
<evidence type="ECO:0000256" key="7">
    <source>
        <dbReference type="ARBA" id="ARBA00019373"/>
    </source>
</evidence>
<keyword evidence="15 24" id="KW-0472">Membrane</keyword>
<feature type="transmembrane region" description="Helical" evidence="24">
    <location>
        <begin position="230"/>
        <end position="250"/>
    </location>
</feature>
<evidence type="ECO:0000313" key="25">
    <source>
        <dbReference type="EMBL" id="PWJ15440.1"/>
    </source>
</evidence>
<feature type="transmembrane region" description="Helical" evidence="24">
    <location>
        <begin position="158"/>
        <end position="181"/>
    </location>
</feature>
<feature type="transmembrane region" description="Helical" evidence="24">
    <location>
        <begin position="276"/>
        <end position="295"/>
    </location>
</feature>
<keyword evidence="8" id="KW-1003">Cell membrane</keyword>
<evidence type="ECO:0000256" key="13">
    <source>
        <dbReference type="ARBA" id="ARBA00022989"/>
    </source>
</evidence>
<dbReference type="AlphaFoldDB" id="A0A315Y488"/>
<evidence type="ECO:0000256" key="3">
    <source>
        <dbReference type="ARBA" id="ARBA00005119"/>
    </source>
</evidence>
<evidence type="ECO:0000256" key="23">
    <source>
        <dbReference type="ARBA" id="ARBA00033406"/>
    </source>
</evidence>
<dbReference type="OrthoDB" id="9799199at2"/>
<organism evidence="25 26">
    <name type="scientific">Ruminococcus flavefaciens</name>
    <dbReference type="NCBI Taxonomy" id="1265"/>
    <lineage>
        <taxon>Bacteria</taxon>
        <taxon>Bacillati</taxon>
        <taxon>Bacillota</taxon>
        <taxon>Clostridia</taxon>
        <taxon>Eubacteriales</taxon>
        <taxon>Oscillospiraceae</taxon>
        <taxon>Ruminococcus</taxon>
    </lineage>
</organism>
<keyword evidence="12 25" id="KW-0548">Nucleotidyltransferase</keyword>